<keyword evidence="1" id="KW-0808">Transferase</keyword>
<organism evidence="1 2">
    <name type="scientific">Mesorhizobium australicum</name>
    <dbReference type="NCBI Taxonomy" id="536018"/>
    <lineage>
        <taxon>Bacteria</taxon>
        <taxon>Pseudomonadati</taxon>
        <taxon>Pseudomonadota</taxon>
        <taxon>Alphaproteobacteria</taxon>
        <taxon>Hyphomicrobiales</taxon>
        <taxon>Phyllobacteriaceae</taxon>
        <taxon>Mesorhizobium</taxon>
    </lineage>
</organism>
<comment type="caution">
    <text evidence="1">The sequence shown here is derived from an EMBL/GenBank/DDBJ whole genome shotgun (WGS) entry which is preliminary data.</text>
</comment>
<evidence type="ECO:0000313" key="2">
    <source>
        <dbReference type="Proteomes" id="UP001480082"/>
    </source>
</evidence>
<accession>A0ACC6T941</accession>
<keyword evidence="1" id="KW-0489">Methyltransferase</keyword>
<name>A0ACC6T941_9HYPH</name>
<dbReference type="EMBL" id="JAMYRI010000037">
    <property type="protein sequence ID" value="MER9288428.1"/>
    <property type="molecule type" value="Genomic_DNA"/>
</dbReference>
<sequence>MSDPVERLLKETIGLDTASVGPTVVRQSVRERMTACGITDPETYWRLLTGSPQELQELINAVVVPETWFFRDREAFTALAQHARMHKRANQPIKILSLPCSTGEEPYSVAMAMFDAGFGAQEFKIDAVDISTRNLAIAERAVYGRNSFRGSYLEFKDRYFEPAQGGHQVNPAVLKQVRFRAGNLFDSRTSFGAEVYDVLLCRNLLIYFDRELQDRALVSLKALLASDGLLLVGPAESALPRLHGFTSAEWPMAFAFLKSGTVQVVAQTVPVSNSTLPPSVPKPLKSKIVPPVGRQGHLQTTAQMLDQITESLATIERIANAGRVKEAQEVALSHLRQFGPSAEIFYLLGLAQDAEGAAPEAVQNYRKALYLAPNHREALAHLALLLRKQGDHHGAEALTGRLGRIQTRSGT</sequence>
<reference evidence="1 2" key="1">
    <citation type="journal article" date="2024" name="Proc. Natl. Acad. Sci. U.S.A.">
        <title>The evolutionary genomics of adaptation to stress in wild rhizobium bacteria.</title>
        <authorList>
            <person name="Kehlet-Delgado H."/>
            <person name="Montoya A.P."/>
            <person name="Jensen K.T."/>
            <person name="Wendlandt C.E."/>
            <person name="Dexheimer C."/>
            <person name="Roberts M."/>
            <person name="Torres Martinez L."/>
            <person name="Friesen M.L."/>
            <person name="Griffitts J.S."/>
            <person name="Porter S.S."/>
        </authorList>
    </citation>
    <scope>NUCLEOTIDE SEQUENCE [LARGE SCALE GENOMIC DNA]</scope>
    <source>
        <strain evidence="1 2">M0468</strain>
    </source>
</reference>
<keyword evidence="2" id="KW-1185">Reference proteome</keyword>
<dbReference type="Proteomes" id="UP001480082">
    <property type="component" value="Unassembled WGS sequence"/>
</dbReference>
<proteinExistence type="predicted"/>
<protein>
    <submittedName>
        <fullName evidence="1">Methyltransferase</fullName>
    </submittedName>
</protein>
<evidence type="ECO:0000313" key="1">
    <source>
        <dbReference type="EMBL" id="MER9288428.1"/>
    </source>
</evidence>
<gene>
    <name evidence="1" type="ORF">NKI81_31900</name>
</gene>